<dbReference type="Proteomes" id="UP000008021">
    <property type="component" value="Chromosome 1"/>
</dbReference>
<evidence type="ECO:0000256" key="1">
    <source>
        <dbReference type="ARBA" id="ARBA00004123"/>
    </source>
</evidence>
<evidence type="ECO:0000259" key="7">
    <source>
        <dbReference type="PROSITE" id="PS50863"/>
    </source>
</evidence>
<dbReference type="PANTHER" id="PTHR31140">
    <property type="entry name" value="B3 DOMAIN-CONTAINING TRANSCRIPTION FACTOR ABI3"/>
    <property type="match status" value="1"/>
</dbReference>
<organism evidence="8">
    <name type="scientific">Oryza meridionalis</name>
    <dbReference type="NCBI Taxonomy" id="40149"/>
    <lineage>
        <taxon>Eukaryota</taxon>
        <taxon>Viridiplantae</taxon>
        <taxon>Streptophyta</taxon>
        <taxon>Embryophyta</taxon>
        <taxon>Tracheophyta</taxon>
        <taxon>Spermatophyta</taxon>
        <taxon>Magnoliopsida</taxon>
        <taxon>Liliopsida</taxon>
        <taxon>Poales</taxon>
        <taxon>Poaceae</taxon>
        <taxon>BOP clade</taxon>
        <taxon>Oryzoideae</taxon>
        <taxon>Oryzeae</taxon>
        <taxon>Oryzinae</taxon>
        <taxon>Oryza</taxon>
    </lineage>
</organism>
<evidence type="ECO:0000256" key="6">
    <source>
        <dbReference type="SAM" id="MobiDB-lite"/>
    </source>
</evidence>
<dbReference type="GO" id="GO:0005634">
    <property type="term" value="C:nucleus"/>
    <property type="evidence" value="ECO:0007669"/>
    <property type="project" value="UniProtKB-SubCell"/>
</dbReference>
<dbReference type="GO" id="GO:0003677">
    <property type="term" value="F:DNA binding"/>
    <property type="evidence" value="ECO:0007669"/>
    <property type="project" value="UniProtKB-KW"/>
</dbReference>
<dbReference type="SUPFAM" id="SSF101936">
    <property type="entry name" value="DNA-binding pseudobarrel domain"/>
    <property type="match status" value="1"/>
</dbReference>
<reference evidence="8" key="2">
    <citation type="submission" date="2018-05" db="EMBL/GenBank/DDBJ databases">
        <title>OmerRS3 (Oryza meridionalis Reference Sequence Version 3).</title>
        <authorList>
            <person name="Zhang J."/>
            <person name="Kudrna D."/>
            <person name="Lee S."/>
            <person name="Talag J."/>
            <person name="Welchert J."/>
            <person name="Wing R.A."/>
        </authorList>
    </citation>
    <scope>NUCLEOTIDE SEQUENCE [LARGE SCALE GENOMIC DNA]</scope>
    <source>
        <strain evidence="8">cv. OR44</strain>
    </source>
</reference>
<dbReference type="PANTHER" id="PTHR31140:SF81">
    <property type="entry name" value="B3 DOMAIN-CONTAINING TRANSCRIPTION FACTOR ABI3"/>
    <property type="match status" value="1"/>
</dbReference>
<feature type="compositionally biased region" description="Polar residues" evidence="6">
    <location>
        <begin position="329"/>
        <end position="341"/>
    </location>
</feature>
<dbReference type="eggNOG" id="ENOG502QWRF">
    <property type="taxonomic scope" value="Eukaryota"/>
</dbReference>
<feature type="compositionally biased region" description="Low complexity" evidence="6">
    <location>
        <begin position="63"/>
        <end position="84"/>
    </location>
</feature>
<evidence type="ECO:0000313" key="9">
    <source>
        <dbReference type="Proteomes" id="UP000008021"/>
    </source>
</evidence>
<keyword evidence="4" id="KW-0804">Transcription</keyword>
<feature type="region of interest" description="Disordered" evidence="6">
    <location>
        <begin position="245"/>
        <end position="282"/>
    </location>
</feature>
<feature type="region of interest" description="Disordered" evidence="6">
    <location>
        <begin position="63"/>
        <end position="101"/>
    </location>
</feature>
<feature type="region of interest" description="Disordered" evidence="6">
    <location>
        <begin position="400"/>
        <end position="464"/>
    </location>
</feature>
<evidence type="ECO:0000313" key="8">
    <source>
        <dbReference type="EnsemblPlants" id="OMERI01G38380.1"/>
    </source>
</evidence>
<dbReference type="STRING" id="40149.A0A0E0CC00"/>
<name>A0A0E0CC00_9ORYZ</name>
<dbReference type="AlphaFoldDB" id="A0A0E0CC00"/>
<dbReference type="GO" id="GO:0003700">
    <property type="term" value="F:DNA-binding transcription factor activity"/>
    <property type="evidence" value="ECO:0007669"/>
    <property type="project" value="InterPro"/>
</dbReference>
<dbReference type="Gene3D" id="2.40.330.10">
    <property type="entry name" value="DNA-binding pseudobarrel domain"/>
    <property type="match status" value="1"/>
</dbReference>
<feature type="compositionally biased region" description="Low complexity" evidence="6">
    <location>
        <begin position="1"/>
        <end position="16"/>
    </location>
</feature>
<feature type="compositionally biased region" description="Basic and acidic residues" evidence="6">
    <location>
        <begin position="522"/>
        <end position="531"/>
    </location>
</feature>
<dbReference type="EnsemblPlants" id="OMERI01G38380.1">
    <property type="protein sequence ID" value="OMERI01G38380.1"/>
    <property type="gene ID" value="OMERI01G38380"/>
</dbReference>
<feature type="compositionally biased region" description="Basic residues" evidence="6">
    <location>
        <begin position="411"/>
        <end position="421"/>
    </location>
</feature>
<evidence type="ECO:0000256" key="5">
    <source>
        <dbReference type="ARBA" id="ARBA00023242"/>
    </source>
</evidence>
<dbReference type="InterPro" id="IPR015300">
    <property type="entry name" value="DNA-bd_pseudobarrel_sf"/>
</dbReference>
<dbReference type="HOGENOM" id="CLU_023549_0_0_1"/>
<dbReference type="Pfam" id="PF02362">
    <property type="entry name" value="B3"/>
    <property type="match status" value="1"/>
</dbReference>
<sequence length="732" mass="76354">MDASAGSSAPHSHGNPGKQGGGGGGGGRGKAPAAEIRGEAARDDVFFADDTFPLLPDFPCLSSPSSSTFSSSSSSNSSSAFTTAAGGGCGGEPSEPASAADGFGELADIDQLLDLASLSVPWEAEQPLFPEDVGMMIEDAMSGQPHQADDCTGDTKAVVEAAGGGEDAGDACMEGSDAPDDLPAFFMEWLTSNREYISADDLRSIRLRRSTIEAAAARLGGGRQGTMQLLKLILTWVQNHHLQKKRPRTAIDDGAASSDPQLPSPGANPGYEFPSGGQEMGSAAADATSWMPYQAFTPPAAYGGADAMYPGAAGPFPFQQSCSTSSVVVNSQPFSPPTSAASAGDMHASGGGNMAWPQQFAPFPVSSTSSYTMPSVVSPPFTAGFPGQYSGGHAMCSPRLAGVEPSSTKEARKKRMARQRRLSCLQQQRSQQLNLSQIHISGHPQEPSPRAAHSAPVTPSSAGCRSWGIWPPAAQIIQNPLSNKPNPPPATSKQPKPSPEKPKPKPQAAATAGAESLQRSTASEKRQAATKTDKNLRFLLQKVLKQSDVGSLGRIVLPKKEAEVHLPELKTRDGISIPMEDIGTSQVWNMRYRFWPNNKSRMYLLENTGDFVRSNELQEGDFIVIYSDIKSGKYQLIRGVKVRRAAQEQGNSPGAVGKHKHGSPEKPGVSNTKAAGAEDGTGGDDSGDAAAAAAAAGKPDGGGCKGKSPHGVRRSRQEAAAAASMSQMAVSI</sequence>
<feature type="region of interest" description="Disordered" evidence="6">
    <location>
        <begin position="477"/>
        <end position="531"/>
    </location>
</feature>
<keyword evidence="9" id="KW-1185">Reference proteome</keyword>
<feature type="domain" description="TF-B3" evidence="7">
    <location>
        <begin position="540"/>
        <end position="644"/>
    </location>
</feature>
<dbReference type="PROSITE" id="PS50863">
    <property type="entry name" value="B3"/>
    <property type="match status" value="1"/>
</dbReference>
<feature type="compositionally biased region" description="Low complexity" evidence="6">
    <location>
        <begin position="688"/>
        <end position="698"/>
    </location>
</feature>
<dbReference type="InterPro" id="IPR003340">
    <property type="entry name" value="B3_DNA-bd"/>
</dbReference>
<keyword evidence="5" id="KW-0539">Nucleus</keyword>
<feature type="region of interest" description="Disordered" evidence="6">
    <location>
        <begin position="329"/>
        <end position="353"/>
    </location>
</feature>
<feature type="compositionally biased region" description="Gly residues" evidence="6">
    <location>
        <begin position="17"/>
        <end position="29"/>
    </location>
</feature>
<feature type="compositionally biased region" description="Low complexity" evidence="6">
    <location>
        <begin position="718"/>
        <end position="732"/>
    </location>
</feature>
<dbReference type="GO" id="GO:0009737">
    <property type="term" value="P:response to abscisic acid"/>
    <property type="evidence" value="ECO:0007669"/>
    <property type="project" value="EnsemblPlants"/>
</dbReference>
<feature type="region of interest" description="Disordered" evidence="6">
    <location>
        <begin position="645"/>
        <end position="732"/>
    </location>
</feature>
<keyword evidence="3" id="KW-0238">DNA-binding</keyword>
<evidence type="ECO:0000256" key="3">
    <source>
        <dbReference type="ARBA" id="ARBA00023125"/>
    </source>
</evidence>
<reference evidence="8" key="1">
    <citation type="submission" date="2015-04" db="UniProtKB">
        <authorList>
            <consortium name="EnsemblPlants"/>
        </authorList>
    </citation>
    <scope>IDENTIFICATION</scope>
</reference>
<comment type="subcellular location">
    <subcellularLocation>
        <location evidence="1">Nucleus</location>
    </subcellularLocation>
</comment>
<dbReference type="InterPro" id="IPR044800">
    <property type="entry name" value="LEC2-like"/>
</dbReference>
<dbReference type="Gramene" id="OMERI01G38380.1">
    <property type="protein sequence ID" value="OMERI01G38380.1"/>
    <property type="gene ID" value="OMERI01G38380"/>
</dbReference>
<evidence type="ECO:0000256" key="4">
    <source>
        <dbReference type="ARBA" id="ARBA00023163"/>
    </source>
</evidence>
<accession>A0A0E0CC00</accession>
<dbReference type="FunFam" id="2.40.330.10:FF:000003">
    <property type="entry name" value="B3 domain-containing transcription factor FUS3"/>
    <property type="match status" value="1"/>
</dbReference>
<feature type="compositionally biased region" description="Low complexity" evidence="6">
    <location>
        <begin position="422"/>
        <end position="437"/>
    </location>
</feature>
<dbReference type="SMART" id="SM01019">
    <property type="entry name" value="B3"/>
    <property type="match status" value="1"/>
</dbReference>
<keyword evidence="2" id="KW-0805">Transcription regulation</keyword>
<feature type="region of interest" description="Disordered" evidence="6">
    <location>
        <begin position="1"/>
        <end position="37"/>
    </location>
</feature>
<feature type="compositionally biased region" description="Low complexity" evidence="6">
    <location>
        <begin position="506"/>
        <end position="515"/>
    </location>
</feature>
<proteinExistence type="predicted"/>
<protein>
    <recommendedName>
        <fullName evidence="7">TF-B3 domain-containing protein</fullName>
    </recommendedName>
</protein>
<evidence type="ECO:0000256" key="2">
    <source>
        <dbReference type="ARBA" id="ARBA00023015"/>
    </source>
</evidence>
<dbReference type="CDD" id="cd10015">
    <property type="entry name" value="BfiI_C_EcoRII_N_B3"/>
    <property type="match status" value="1"/>
</dbReference>